<dbReference type="GO" id="GO:0005737">
    <property type="term" value="C:cytoplasm"/>
    <property type="evidence" value="ECO:0007669"/>
    <property type="project" value="UniProtKB-SubCell"/>
</dbReference>
<dbReference type="EMBL" id="JAGGNH010000003">
    <property type="protein sequence ID" value="KAJ0978982.1"/>
    <property type="molecule type" value="Genomic_DNA"/>
</dbReference>
<dbReference type="Gene3D" id="1.20.58.190">
    <property type="entry name" value="Translin, domain 1"/>
    <property type="match status" value="1"/>
</dbReference>
<keyword evidence="5" id="KW-0539">Nucleus</keyword>
<accession>A0A9D5CTZ7</accession>
<evidence type="ECO:0000256" key="4">
    <source>
        <dbReference type="ARBA" id="ARBA00022490"/>
    </source>
</evidence>
<dbReference type="InterPro" id="IPR036081">
    <property type="entry name" value="Translin_sf"/>
</dbReference>
<dbReference type="PANTHER" id="PTHR10741">
    <property type="entry name" value="TRANSLIN AND TRANSLIN ASSOCIATED PROTEIN X"/>
    <property type="match status" value="1"/>
</dbReference>
<dbReference type="FunFam" id="1.20.58.200:FF:000001">
    <property type="entry name" value="Translin-associated factor X"/>
    <property type="match status" value="1"/>
</dbReference>
<comment type="subcellular location">
    <subcellularLocation>
        <location evidence="2">Cytoplasm</location>
    </subcellularLocation>
    <subcellularLocation>
        <location evidence="1">Nucleus</location>
    </subcellularLocation>
</comment>
<dbReference type="Pfam" id="PF01997">
    <property type="entry name" value="Translin"/>
    <property type="match status" value="1"/>
</dbReference>
<evidence type="ECO:0000256" key="3">
    <source>
        <dbReference type="ARBA" id="ARBA00005902"/>
    </source>
</evidence>
<keyword evidence="4" id="KW-0963">Cytoplasm</keyword>
<evidence type="ECO:0000256" key="2">
    <source>
        <dbReference type="ARBA" id="ARBA00004496"/>
    </source>
</evidence>
<keyword evidence="7" id="KW-1185">Reference proteome</keyword>
<evidence type="ECO:0000313" key="7">
    <source>
        <dbReference type="Proteomes" id="UP001085076"/>
    </source>
</evidence>
<comment type="caution">
    <text evidence="6">The sequence shown here is derived from an EMBL/GenBank/DDBJ whole genome shotgun (WGS) entry which is preliminary data.</text>
</comment>
<dbReference type="InterPro" id="IPR016069">
    <property type="entry name" value="Translin_C"/>
</dbReference>
<gene>
    <name evidence="6" type="ORF">J5N97_014456</name>
</gene>
<dbReference type="Gene3D" id="1.20.58.200">
    <property type="entry name" value="Translin, domain 2"/>
    <property type="match status" value="1"/>
</dbReference>
<dbReference type="GO" id="GO:0005634">
    <property type="term" value="C:nucleus"/>
    <property type="evidence" value="ECO:0007669"/>
    <property type="project" value="UniProtKB-SubCell"/>
</dbReference>
<evidence type="ECO:0000256" key="1">
    <source>
        <dbReference type="ARBA" id="ARBA00004123"/>
    </source>
</evidence>
<protein>
    <recommendedName>
        <fullName evidence="8">Translin-associated protein X</fullName>
    </recommendedName>
</protein>
<evidence type="ECO:0000313" key="6">
    <source>
        <dbReference type="EMBL" id="KAJ0978982.1"/>
    </source>
</evidence>
<comment type="similarity">
    <text evidence="3">Belongs to the translin family.</text>
</comment>
<dbReference type="InterPro" id="IPR016068">
    <property type="entry name" value="Translin_N"/>
</dbReference>
<dbReference type="Proteomes" id="UP001085076">
    <property type="component" value="Miscellaneous, Linkage group lg03"/>
</dbReference>
<dbReference type="InterPro" id="IPR002848">
    <property type="entry name" value="Translin_fam"/>
</dbReference>
<name>A0A9D5CTZ7_9LILI</name>
<dbReference type="SUPFAM" id="SSF74784">
    <property type="entry name" value="Translin"/>
    <property type="match status" value="1"/>
</dbReference>
<evidence type="ECO:0008006" key="8">
    <source>
        <dbReference type="Google" id="ProtNLM"/>
    </source>
</evidence>
<proteinExistence type="inferred from homology"/>
<dbReference type="CDD" id="cd14820">
    <property type="entry name" value="TRAX"/>
    <property type="match status" value="1"/>
</dbReference>
<dbReference type="AlphaFoldDB" id="A0A9D5CTZ7"/>
<dbReference type="GO" id="GO:0043565">
    <property type="term" value="F:sequence-specific DNA binding"/>
    <property type="evidence" value="ECO:0007669"/>
    <property type="project" value="InterPro"/>
</dbReference>
<sequence length="309" mass="35135">MFCLRGCHKLISSSLMAAKPNRLHQIAGASLQGSAKKPRTLVIDSAMKEGFTKYADYLNALNDKRERIVKASRDVTIHSKKVIFQVHRISRGNKEEVLANAENDLANVTNQYMSKLVKELQGTDFWKLRRAYTSGVQEYVEAATLCNFCTAGTLLNLSEINASLLPLSDPSVEPLQINVLDYLLGIADLTGELMRLAISRISDGEVDYARKICGFVRDIYRELTLLVPIMEDNTEMKKKMETMLQSVLKIENACYSVHTLNHEEETLHKIDAEQVTSKKCRNRLHLMKFLTGKQLQNFLNFMCNLFSWH</sequence>
<reference evidence="6" key="2">
    <citation type="journal article" date="2022" name="Hortic Res">
        <title>The genome of Dioscorea zingiberensis sheds light on the biosynthesis, origin and evolution of the medicinally important diosgenin saponins.</title>
        <authorList>
            <person name="Li Y."/>
            <person name="Tan C."/>
            <person name="Li Z."/>
            <person name="Guo J."/>
            <person name="Li S."/>
            <person name="Chen X."/>
            <person name="Wang C."/>
            <person name="Dai X."/>
            <person name="Yang H."/>
            <person name="Song W."/>
            <person name="Hou L."/>
            <person name="Xu J."/>
            <person name="Tong Z."/>
            <person name="Xu A."/>
            <person name="Yuan X."/>
            <person name="Wang W."/>
            <person name="Yang Q."/>
            <person name="Chen L."/>
            <person name="Sun Z."/>
            <person name="Wang K."/>
            <person name="Pan B."/>
            <person name="Chen J."/>
            <person name="Bao Y."/>
            <person name="Liu F."/>
            <person name="Qi X."/>
            <person name="Gang D.R."/>
            <person name="Wen J."/>
            <person name="Li J."/>
        </authorList>
    </citation>
    <scope>NUCLEOTIDE SEQUENCE</scope>
    <source>
        <strain evidence="6">Dzin_1.0</strain>
    </source>
</reference>
<reference evidence="6" key="1">
    <citation type="submission" date="2021-03" db="EMBL/GenBank/DDBJ databases">
        <authorList>
            <person name="Li Z."/>
            <person name="Yang C."/>
        </authorList>
    </citation>
    <scope>NUCLEOTIDE SEQUENCE</scope>
    <source>
        <strain evidence="6">Dzin_1.0</strain>
        <tissue evidence="6">Leaf</tissue>
    </source>
</reference>
<organism evidence="6 7">
    <name type="scientific">Dioscorea zingiberensis</name>
    <dbReference type="NCBI Taxonomy" id="325984"/>
    <lineage>
        <taxon>Eukaryota</taxon>
        <taxon>Viridiplantae</taxon>
        <taxon>Streptophyta</taxon>
        <taxon>Embryophyta</taxon>
        <taxon>Tracheophyta</taxon>
        <taxon>Spermatophyta</taxon>
        <taxon>Magnoliopsida</taxon>
        <taxon>Liliopsida</taxon>
        <taxon>Dioscoreales</taxon>
        <taxon>Dioscoreaceae</taxon>
        <taxon>Dioscorea</taxon>
    </lineage>
</organism>
<dbReference type="OrthoDB" id="31005at2759"/>
<evidence type="ECO:0000256" key="5">
    <source>
        <dbReference type="ARBA" id="ARBA00023242"/>
    </source>
</evidence>